<sequence>MHPAAQRYFELSPQQQRQVQVALCEQALSIWDSLCSGEIRYEESVAGTTQSLDLALPREALLAVKTGAAAPEIEHRYLEPLAALQDEDLALDPKAEFAFYAIRNLFVSAVLNREVDAWLIPNQALSAIGEEHAIAALESALETAA</sequence>
<gene>
    <name evidence="1" type="ORF">GCM10025770_32640</name>
</gene>
<reference evidence="2" key="1">
    <citation type="journal article" date="2019" name="Int. J. Syst. Evol. Microbiol.">
        <title>The Global Catalogue of Microorganisms (GCM) 10K type strain sequencing project: providing services to taxonomists for standard genome sequencing and annotation.</title>
        <authorList>
            <consortium name="The Broad Institute Genomics Platform"/>
            <consortium name="The Broad Institute Genome Sequencing Center for Infectious Disease"/>
            <person name="Wu L."/>
            <person name="Ma J."/>
        </authorList>
    </citation>
    <scope>NUCLEOTIDE SEQUENCE [LARGE SCALE GENOMIC DNA]</scope>
    <source>
        <strain evidence="2">JCM 18715</strain>
    </source>
</reference>
<protein>
    <submittedName>
        <fullName evidence="1">Uncharacterized protein</fullName>
    </submittedName>
</protein>
<evidence type="ECO:0000313" key="2">
    <source>
        <dbReference type="Proteomes" id="UP001500547"/>
    </source>
</evidence>
<name>A0ABP9R0B4_9RHOO</name>
<evidence type="ECO:0000313" key="1">
    <source>
        <dbReference type="EMBL" id="GAA5170143.1"/>
    </source>
</evidence>
<accession>A0ABP9R0B4</accession>
<proteinExistence type="predicted"/>
<keyword evidence="2" id="KW-1185">Reference proteome</keyword>
<organism evidence="1 2">
    <name type="scientific">Viridibacterium curvum</name>
    <dbReference type="NCBI Taxonomy" id="1101404"/>
    <lineage>
        <taxon>Bacteria</taxon>
        <taxon>Pseudomonadati</taxon>
        <taxon>Pseudomonadota</taxon>
        <taxon>Betaproteobacteria</taxon>
        <taxon>Rhodocyclales</taxon>
        <taxon>Rhodocyclaceae</taxon>
        <taxon>Viridibacterium</taxon>
    </lineage>
</organism>
<dbReference type="EMBL" id="BAABLD010000016">
    <property type="protein sequence ID" value="GAA5170143.1"/>
    <property type="molecule type" value="Genomic_DNA"/>
</dbReference>
<comment type="caution">
    <text evidence="1">The sequence shown here is derived from an EMBL/GenBank/DDBJ whole genome shotgun (WGS) entry which is preliminary data.</text>
</comment>
<dbReference type="Proteomes" id="UP001500547">
    <property type="component" value="Unassembled WGS sequence"/>
</dbReference>